<keyword evidence="8 11" id="KW-1133">Transmembrane helix</keyword>
<dbReference type="InterPro" id="IPR036890">
    <property type="entry name" value="HATPase_C_sf"/>
</dbReference>
<dbReference type="InterPro" id="IPR036097">
    <property type="entry name" value="HisK_dim/P_sf"/>
</dbReference>
<evidence type="ECO:0000256" key="6">
    <source>
        <dbReference type="ARBA" id="ARBA00022692"/>
    </source>
</evidence>
<dbReference type="Gene3D" id="3.30.450.20">
    <property type="entry name" value="PAS domain"/>
    <property type="match status" value="1"/>
</dbReference>
<evidence type="ECO:0000256" key="10">
    <source>
        <dbReference type="SAM" id="MobiDB-lite"/>
    </source>
</evidence>
<evidence type="ECO:0000256" key="5">
    <source>
        <dbReference type="ARBA" id="ARBA00022679"/>
    </source>
</evidence>
<gene>
    <name evidence="14" type="ORF">GCM10007927_30170</name>
</gene>
<dbReference type="PRINTS" id="PR00344">
    <property type="entry name" value="BCTRLSENSOR"/>
</dbReference>
<evidence type="ECO:0000259" key="12">
    <source>
        <dbReference type="PROSITE" id="PS50109"/>
    </source>
</evidence>
<dbReference type="Pfam" id="PF02518">
    <property type="entry name" value="HATPase_c"/>
    <property type="match status" value="1"/>
</dbReference>
<proteinExistence type="predicted"/>
<keyword evidence="9 11" id="KW-0472">Membrane</keyword>
<dbReference type="Gene3D" id="1.10.287.130">
    <property type="match status" value="1"/>
</dbReference>
<feature type="domain" description="CHASE" evidence="13">
    <location>
        <begin position="132"/>
        <end position="215"/>
    </location>
</feature>
<comment type="catalytic activity">
    <reaction evidence="1">
        <text>ATP + protein L-histidine = ADP + protein N-phospho-L-histidine.</text>
        <dbReference type="EC" id="2.7.13.3"/>
    </reaction>
</comment>
<dbReference type="Pfam" id="PF00512">
    <property type="entry name" value="HisKA"/>
    <property type="match status" value="1"/>
</dbReference>
<comment type="caution">
    <text evidence="14">The sequence shown here is derived from an EMBL/GenBank/DDBJ whole genome shotgun (WGS) entry which is preliminary data.</text>
</comment>
<evidence type="ECO:0000256" key="7">
    <source>
        <dbReference type="ARBA" id="ARBA00022777"/>
    </source>
</evidence>
<dbReference type="InterPro" id="IPR042240">
    <property type="entry name" value="CHASE_sf"/>
</dbReference>
<reference evidence="14" key="2">
    <citation type="submission" date="2023-01" db="EMBL/GenBank/DDBJ databases">
        <title>Draft genome sequence of Sulfitobacter pacificus strain NBRC 109915.</title>
        <authorList>
            <person name="Sun Q."/>
            <person name="Mori K."/>
        </authorList>
    </citation>
    <scope>NUCLEOTIDE SEQUENCE</scope>
    <source>
        <strain evidence="14">NBRC 109915</strain>
    </source>
</reference>
<dbReference type="InterPro" id="IPR004358">
    <property type="entry name" value="Sig_transdc_His_kin-like_C"/>
</dbReference>
<keyword evidence="5" id="KW-0808">Transferase</keyword>
<dbReference type="CDD" id="cd16922">
    <property type="entry name" value="HATPase_EvgS-ArcB-TorS-like"/>
    <property type="match status" value="1"/>
</dbReference>
<evidence type="ECO:0000313" key="15">
    <source>
        <dbReference type="Proteomes" id="UP001161388"/>
    </source>
</evidence>
<dbReference type="InterPro" id="IPR003594">
    <property type="entry name" value="HATPase_dom"/>
</dbReference>
<evidence type="ECO:0000256" key="4">
    <source>
        <dbReference type="ARBA" id="ARBA00022553"/>
    </source>
</evidence>
<evidence type="ECO:0000256" key="11">
    <source>
        <dbReference type="SAM" id="Phobius"/>
    </source>
</evidence>
<keyword evidence="4" id="KW-0597">Phosphoprotein</keyword>
<evidence type="ECO:0000256" key="3">
    <source>
        <dbReference type="ARBA" id="ARBA00012438"/>
    </source>
</evidence>
<evidence type="ECO:0000259" key="13">
    <source>
        <dbReference type="PROSITE" id="PS50839"/>
    </source>
</evidence>
<sequence>MFVMDIKKRDAATRLKLYARLLKRKRNILTRALALMAMAGLLSALAYRNETLTYESHVQDLKLNTTIEMVEVRERIKNNLISRVFALNELATIIGQNPTLNATEFNIKALDFVLGNPDVKFIEAAPDMVASMVFPKSGNEDVLGTSYRDRPEHLPKVLAALRTGETVMSGPIELSSEDRTLILRTPVFTPAPAGKRNPWGVLSVVLDYDKFFNKLGIAEYEQGFDILIHEDYAGHGQDGDVLLGDGAVLEADPIFLDLNLPFGTWELAATTDGGWPPHLPNYIIRTISYSLVILACVIAFGLVLRLYDKRRESDRLLSVGIEALEHGFVMFDADRRLVAFNKRYKEIAGGSGMVRIGARYEDIVKANLRLGLIPDAVGREEEWYEKWSQRLEIEVTDNEQILADGTFIRAYDRAMDCGAVVGLRIDVSDLKIAQREAEAANRAKTEFMGVLSHELRTPLTIILGHARLAQNIVKMPVYSKLIAEIEKHPEISAEIMPILDEVVTKFATMTRSIENSGNQLYTLISEILDFAKIESGTLAMEFDQTTVPSLVETVVEQMRPMVEHKGLKLEVSAVNCDINVDAKRIQQVLINLIGNATKFTEQGTISVIAKSSPGGVTFEVKDSGIGIPEDQLESVFEAFHQVDSTSSRKHNGTGLGLAISRDIAIAHNGELTAQSVLGQGSTFTMTLPRNAAPQLEDNSDETWKDKEEHQTLAA</sequence>
<feature type="transmembrane region" description="Helical" evidence="11">
    <location>
        <begin position="287"/>
        <end position="307"/>
    </location>
</feature>
<feature type="domain" description="Histidine kinase" evidence="12">
    <location>
        <begin position="450"/>
        <end position="691"/>
    </location>
</feature>
<dbReference type="EC" id="2.7.13.3" evidence="3"/>
<dbReference type="PROSITE" id="PS50109">
    <property type="entry name" value="HIS_KIN"/>
    <property type="match status" value="1"/>
</dbReference>
<keyword evidence="6 11" id="KW-0812">Transmembrane</keyword>
<keyword evidence="15" id="KW-1185">Reference proteome</keyword>
<keyword evidence="7" id="KW-0418">Kinase</keyword>
<dbReference type="SUPFAM" id="SSF55874">
    <property type="entry name" value="ATPase domain of HSP90 chaperone/DNA topoisomerase II/histidine kinase"/>
    <property type="match status" value="1"/>
</dbReference>
<accession>A0ABQ5VM61</accession>
<evidence type="ECO:0000256" key="1">
    <source>
        <dbReference type="ARBA" id="ARBA00000085"/>
    </source>
</evidence>
<evidence type="ECO:0000256" key="8">
    <source>
        <dbReference type="ARBA" id="ARBA00022989"/>
    </source>
</evidence>
<dbReference type="Proteomes" id="UP001161388">
    <property type="component" value="Unassembled WGS sequence"/>
</dbReference>
<name>A0ABQ5VM61_9RHOB</name>
<dbReference type="CDD" id="cd00082">
    <property type="entry name" value="HisKA"/>
    <property type="match status" value="1"/>
</dbReference>
<dbReference type="InterPro" id="IPR006189">
    <property type="entry name" value="CHASE_dom"/>
</dbReference>
<comment type="subcellular location">
    <subcellularLocation>
        <location evidence="2">Membrane</location>
    </subcellularLocation>
</comment>
<evidence type="ECO:0000313" key="14">
    <source>
        <dbReference type="EMBL" id="GLQ28214.1"/>
    </source>
</evidence>
<dbReference type="SMART" id="SM01079">
    <property type="entry name" value="CHASE"/>
    <property type="match status" value="1"/>
</dbReference>
<dbReference type="InterPro" id="IPR005467">
    <property type="entry name" value="His_kinase_dom"/>
</dbReference>
<dbReference type="Pfam" id="PF12860">
    <property type="entry name" value="PAS_7"/>
    <property type="match status" value="1"/>
</dbReference>
<dbReference type="SMART" id="SM00387">
    <property type="entry name" value="HATPase_c"/>
    <property type="match status" value="1"/>
</dbReference>
<dbReference type="Pfam" id="PF03924">
    <property type="entry name" value="CHASE"/>
    <property type="match status" value="1"/>
</dbReference>
<reference evidence="14" key="1">
    <citation type="journal article" date="2014" name="Int. J. Syst. Evol. Microbiol.">
        <title>Complete genome of a new Firmicutes species belonging to the dominant human colonic microbiota ('Ruminococcus bicirculans') reveals two chromosomes and a selective capacity to utilize plant glucans.</title>
        <authorList>
            <consortium name="NISC Comparative Sequencing Program"/>
            <person name="Wegmann U."/>
            <person name="Louis P."/>
            <person name="Goesmann A."/>
            <person name="Henrissat B."/>
            <person name="Duncan S.H."/>
            <person name="Flint H.J."/>
        </authorList>
    </citation>
    <scope>NUCLEOTIDE SEQUENCE</scope>
    <source>
        <strain evidence="14">NBRC 109915</strain>
    </source>
</reference>
<feature type="region of interest" description="Disordered" evidence="10">
    <location>
        <begin position="690"/>
        <end position="714"/>
    </location>
</feature>
<dbReference type="Gene3D" id="3.30.450.350">
    <property type="entry name" value="CHASE domain"/>
    <property type="match status" value="1"/>
</dbReference>
<dbReference type="PANTHER" id="PTHR43047:SF63">
    <property type="entry name" value="HISTIDINE KINASE"/>
    <property type="match status" value="1"/>
</dbReference>
<dbReference type="EMBL" id="BSNL01000001">
    <property type="protein sequence ID" value="GLQ28214.1"/>
    <property type="molecule type" value="Genomic_DNA"/>
</dbReference>
<dbReference type="PANTHER" id="PTHR43047">
    <property type="entry name" value="TWO-COMPONENT HISTIDINE PROTEIN KINASE"/>
    <property type="match status" value="1"/>
</dbReference>
<feature type="compositionally biased region" description="Basic and acidic residues" evidence="10">
    <location>
        <begin position="701"/>
        <end position="714"/>
    </location>
</feature>
<dbReference type="SMART" id="SM00388">
    <property type="entry name" value="HisKA"/>
    <property type="match status" value="1"/>
</dbReference>
<dbReference type="Gene3D" id="3.30.565.10">
    <property type="entry name" value="Histidine kinase-like ATPase, C-terminal domain"/>
    <property type="match status" value="1"/>
</dbReference>
<evidence type="ECO:0000256" key="9">
    <source>
        <dbReference type="ARBA" id="ARBA00023136"/>
    </source>
</evidence>
<dbReference type="InterPro" id="IPR003661">
    <property type="entry name" value="HisK_dim/P_dom"/>
</dbReference>
<evidence type="ECO:0000256" key="2">
    <source>
        <dbReference type="ARBA" id="ARBA00004370"/>
    </source>
</evidence>
<dbReference type="SUPFAM" id="SSF47384">
    <property type="entry name" value="Homodimeric domain of signal transducing histidine kinase"/>
    <property type="match status" value="1"/>
</dbReference>
<organism evidence="14 15">
    <name type="scientific">Sulfitobacter pacificus</name>
    <dbReference type="NCBI Taxonomy" id="1499314"/>
    <lineage>
        <taxon>Bacteria</taxon>
        <taxon>Pseudomonadati</taxon>
        <taxon>Pseudomonadota</taxon>
        <taxon>Alphaproteobacteria</taxon>
        <taxon>Rhodobacterales</taxon>
        <taxon>Roseobacteraceae</taxon>
        <taxon>Sulfitobacter</taxon>
    </lineage>
</organism>
<protein>
    <recommendedName>
        <fullName evidence="3">histidine kinase</fullName>
        <ecNumber evidence="3">2.7.13.3</ecNumber>
    </recommendedName>
</protein>
<dbReference type="PROSITE" id="PS50839">
    <property type="entry name" value="CHASE"/>
    <property type="match status" value="1"/>
</dbReference>